<dbReference type="GO" id="GO:0030490">
    <property type="term" value="P:maturation of SSU-rRNA"/>
    <property type="evidence" value="ECO:0007669"/>
    <property type="project" value="InterPro"/>
</dbReference>
<dbReference type="InterPro" id="IPR042859">
    <property type="entry name" value="NOL11"/>
</dbReference>
<dbReference type="InterPro" id="IPR049128">
    <property type="entry name" value="Pop8-like_dom"/>
</dbReference>
<evidence type="ECO:0000313" key="2">
    <source>
        <dbReference type="EMBL" id="KAJ3217176.1"/>
    </source>
</evidence>
<protein>
    <recommendedName>
        <fullName evidence="1">Ribonucleases P/MRP subunit Pop8-like domain-containing protein</fullName>
    </recommendedName>
</protein>
<proteinExistence type="predicted"/>
<keyword evidence="3" id="KW-1185">Reference proteome</keyword>
<reference evidence="2" key="1">
    <citation type="submission" date="2020-05" db="EMBL/GenBank/DDBJ databases">
        <title>Phylogenomic resolution of chytrid fungi.</title>
        <authorList>
            <person name="Stajich J.E."/>
            <person name="Amses K."/>
            <person name="Simmons R."/>
            <person name="Seto K."/>
            <person name="Myers J."/>
            <person name="Bonds A."/>
            <person name="Quandt C.A."/>
            <person name="Barry K."/>
            <person name="Liu P."/>
            <person name="Grigoriev I."/>
            <person name="Longcore J.E."/>
            <person name="James T.Y."/>
        </authorList>
    </citation>
    <scope>NUCLEOTIDE SEQUENCE</scope>
    <source>
        <strain evidence="2">JEL0476</strain>
    </source>
</reference>
<dbReference type="GO" id="GO:0005730">
    <property type="term" value="C:nucleolus"/>
    <property type="evidence" value="ECO:0007669"/>
    <property type="project" value="TreeGrafter"/>
</dbReference>
<comment type="caution">
    <text evidence="2">The sequence shown here is derived from an EMBL/GenBank/DDBJ whole genome shotgun (WGS) entry which is preliminary data.</text>
</comment>
<dbReference type="AlphaFoldDB" id="A0AAD5U2A8"/>
<accession>A0AAD5U2A8</accession>
<gene>
    <name evidence="2" type="ORF">HK099_005583</name>
</gene>
<dbReference type="PANTHER" id="PTHR15633">
    <property type="entry name" value="NUCLEOLAR PROTEIN 11"/>
    <property type="match status" value="1"/>
</dbReference>
<feature type="domain" description="Ribonucleases P/MRP subunit Pop8-like" evidence="1">
    <location>
        <begin position="21"/>
        <end position="65"/>
    </location>
</feature>
<evidence type="ECO:0000259" key="1">
    <source>
        <dbReference type="Pfam" id="PF20976"/>
    </source>
</evidence>
<organism evidence="2 3">
    <name type="scientific">Clydaea vesicula</name>
    <dbReference type="NCBI Taxonomy" id="447962"/>
    <lineage>
        <taxon>Eukaryota</taxon>
        <taxon>Fungi</taxon>
        <taxon>Fungi incertae sedis</taxon>
        <taxon>Chytridiomycota</taxon>
        <taxon>Chytridiomycota incertae sedis</taxon>
        <taxon>Chytridiomycetes</taxon>
        <taxon>Lobulomycetales</taxon>
        <taxon>Lobulomycetaceae</taxon>
        <taxon>Clydaea</taxon>
    </lineage>
</organism>
<dbReference type="GO" id="GO:0003723">
    <property type="term" value="F:RNA binding"/>
    <property type="evidence" value="ECO:0007669"/>
    <property type="project" value="TreeGrafter"/>
</dbReference>
<sequence>MKNCTISKHDWYYALISLNIPVEELQLRSIINSLMFEALGLAGQSISCDILKTNNNDAIIRVPYDGSVTTKTPFTVRFSVFDNCLLLSVNEAAIYQFNIDHSNSPSNSWSLPQKFILNTPATTFFKFSTGGTMEDEETDLPSRFYNPVYAVLNSKVDLNKNDQNKVIAQWNTDLSKGSTTVKTQASHFKQFSKAIANILPTSCNHLILINTDGSVTVTASDLSLSEKLVEFTPESEGFGGKLLYSKILESINSNNVKNSESFTRILTVSESLTDSKVLLRFISVSIKSKISSIKIEETANTYLDVDIKKKNYIFCINDKLRNFLVGDSQEVKVYQVRWNGTFGKTITSDLIIPLPFYNQQPSICFMALSYIAVLGHQKTDNGWEDVLTVFDSTYGTIQSQKVVSAGPSSKSTKKSYHMEITNSPSQGSLLLCTITDSSENGLISSFKTSCNMIPYHATELSLLVALGKGQKSLNFEDKLILQLSDSLSTTTTVKYEELFLKFLQSRYVENSDKQYDDICTFPTVEIKHNEIQAISSRIFGHLSKQFYPNSVIIYLLNTGMMSTKFDGGSIVAELVKSNDVKLSTMAIGKCPDVTENDIILTLELVVKQKEIGFLKRSNLIASLLSKNRNDHLMIQEMAKLDINFVLEMLNWIEDTVGDDLPMEVWWLPKGKKNRIELAVDLFSILIDAQYAFLIMETNIHSRILSLRHIILNYKECCFLMETKLRGALSSVHFELKDNAENKLKPKDYNYSNKGSKKSTDFKEKGKKWERMVGDVTDGVGHYAVEVFKLD</sequence>
<dbReference type="PANTHER" id="PTHR15633:SF2">
    <property type="entry name" value="NUCLEOLAR PROTEIN 11"/>
    <property type="match status" value="1"/>
</dbReference>
<name>A0AAD5U2A8_9FUNG</name>
<evidence type="ECO:0000313" key="3">
    <source>
        <dbReference type="Proteomes" id="UP001211065"/>
    </source>
</evidence>
<dbReference type="Proteomes" id="UP001211065">
    <property type="component" value="Unassembled WGS sequence"/>
</dbReference>
<dbReference type="Pfam" id="PF20976">
    <property type="entry name" value="Pop8"/>
    <property type="match status" value="1"/>
</dbReference>
<dbReference type="EMBL" id="JADGJW010000440">
    <property type="protein sequence ID" value="KAJ3217176.1"/>
    <property type="molecule type" value="Genomic_DNA"/>
</dbReference>